<dbReference type="AlphaFoldDB" id="A0A8R7JYV0"/>
<feature type="region of interest" description="Disordered" evidence="1">
    <location>
        <begin position="36"/>
        <end position="65"/>
    </location>
</feature>
<feature type="region of interest" description="Disordered" evidence="1">
    <location>
        <begin position="1"/>
        <end position="24"/>
    </location>
</feature>
<reference evidence="3" key="1">
    <citation type="journal article" date="2013" name="Nature">
        <title>Draft genome of the wheat A-genome progenitor Triticum urartu.</title>
        <authorList>
            <person name="Ling H.Q."/>
            <person name="Zhao S."/>
            <person name="Liu D."/>
            <person name="Wang J."/>
            <person name="Sun H."/>
            <person name="Zhang C."/>
            <person name="Fan H."/>
            <person name="Li D."/>
            <person name="Dong L."/>
            <person name="Tao Y."/>
            <person name="Gao C."/>
            <person name="Wu H."/>
            <person name="Li Y."/>
            <person name="Cui Y."/>
            <person name="Guo X."/>
            <person name="Zheng S."/>
            <person name="Wang B."/>
            <person name="Yu K."/>
            <person name="Liang Q."/>
            <person name="Yang W."/>
            <person name="Lou X."/>
            <person name="Chen J."/>
            <person name="Feng M."/>
            <person name="Jian J."/>
            <person name="Zhang X."/>
            <person name="Luo G."/>
            <person name="Jiang Y."/>
            <person name="Liu J."/>
            <person name="Wang Z."/>
            <person name="Sha Y."/>
            <person name="Zhang B."/>
            <person name="Wu H."/>
            <person name="Tang D."/>
            <person name="Shen Q."/>
            <person name="Xue P."/>
            <person name="Zou S."/>
            <person name="Wang X."/>
            <person name="Liu X."/>
            <person name="Wang F."/>
            <person name="Yang Y."/>
            <person name="An X."/>
            <person name="Dong Z."/>
            <person name="Zhang K."/>
            <person name="Zhang X."/>
            <person name="Luo M.C."/>
            <person name="Dvorak J."/>
            <person name="Tong Y."/>
            <person name="Wang J."/>
            <person name="Yang H."/>
            <person name="Li Z."/>
            <person name="Wang D."/>
            <person name="Zhang A."/>
            <person name="Wang J."/>
        </authorList>
    </citation>
    <scope>NUCLEOTIDE SEQUENCE</scope>
    <source>
        <strain evidence="3">cv. G1812</strain>
    </source>
</reference>
<dbReference type="EnsemblPlants" id="TuG1812G0100002183.01.T01">
    <property type="protein sequence ID" value="TuG1812G0100002183.01.T01.cds439749"/>
    <property type="gene ID" value="TuG1812G0100002183.01"/>
</dbReference>
<reference evidence="2" key="2">
    <citation type="submission" date="2018-03" db="EMBL/GenBank/DDBJ databases">
        <title>The Triticum urartu genome reveals the dynamic nature of wheat genome evolution.</title>
        <authorList>
            <person name="Ling H."/>
            <person name="Ma B."/>
            <person name="Shi X."/>
            <person name="Liu H."/>
            <person name="Dong L."/>
            <person name="Sun H."/>
            <person name="Cao Y."/>
            <person name="Gao Q."/>
            <person name="Zheng S."/>
            <person name="Li Y."/>
            <person name="Yu Y."/>
            <person name="Du H."/>
            <person name="Qi M."/>
            <person name="Li Y."/>
            <person name="Yu H."/>
            <person name="Cui Y."/>
            <person name="Wang N."/>
            <person name="Chen C."/>
            <person name="Wu H."/>
            <person name="Zhao Y."/>
            <person name="Zhang J."/>
            <person name="Li Y."/>
            <person name="Zhou W."/>
            <person name="Zhang B."/>
            <person name="Hu W."/>
            <person name="Eijk M."/>
            <person name="Tang J."/>
            <person name="Witsenboer H."/>
            <person name="Zhao S."/>
            <person name="Li Z."/>
            <person name="Zhang A."/>
            <person name="Wang D."/>
            <person name="Liang C."/>
        </authorList>
    </citation>
    <scope>NUCLEOTIDE SEQUENCE [LARGE SCALE GENOMIC DNA]</scope>
    <source>
        <strain evidence="2">cv. G1812</strain>
    </source>
</reference>
<accession>A0A8R7JYV0</accession>
<organism evidence="2 3">
    <name type="scientific">Triticum urartu</name>
    <name type="common">Red wild einkorn</name>
    <name type="synonym">Crithodium urartu</name>
    <dbReference type="NCBI Taxonomy" id="4572"/>
    <lineage>
        <taxon>Eukaryota</taxon>
        <taxon>Viridiplantae</taxon>
        <taxon>Streptophyta</taxon>
        <taxon>Embryophyta</taxon>
        <taxon>Tracheophyta</taxon>
        <taxon>Spermatophyta</taxon>
        <taxon>Magnoliopsida</taxon>
        <taxon>Liliopsida</taxon>
        <taxon>Poales</taxon>
        <taxon>Poaceae</taxon>
        <taxon>BOP clade</taxon>
        <taxon>Pooideae</taxon>
        <taxon>Triticodae</taxon>
        <taxon>Triticeae</taxon>
        <taxon>Triticinae</taxon>
        <taxon>Triticum</taxon>
    </lineage>
</organism>
<gene>
    <name evidence="2" type="primary">LOC125510183</name>
</gene>
<protein>
    <submittedName>
        <fullName evidence="2">Uncharacterized protein</fullName>
    </submittedName>
</protein>
<evidence type="ECO:0000313" key="2">
    <source>
        <dbReference type="EnsemblPlants" id="TuG1812G0100002183.01.T01.cds439749"/>
    </source>
</evidence>
<evidence type="ECO:0000313" key="3">
    <source>
        <dbReference type="Proteomes" id="UP000015106"/>
    </source>
</evidence>
<evidence type="ECO:0000256" key="1">
    <source>
        <dbReference type="SAM" id="MobiDB-lite"/>
    </source>
</evidence>
<dbReference type="Gramene" id="TuG1812G0100002183.01.T01">
    <property type="protein sequence ID" value="TuG1812G0100002183.01.T01.cds439749"/>
    <property type="gene ID" value="TuG1812G0100002183.01"/>
</dbReference>
<sequence>MSRPHSSLGFGGDPSEHGGQELEHLVGVVRHDALGRVRRAEPLLPPGQQRRPRRVDQPAPDDLVDRPEPAEVAAEHHVDEPDGVAAEERLPLGAFRERALQGLQRRHGAGHGLRPLLLRLAREEHPRPRRPDLVVDVRRPEARHGALVGVGREHGRAGPGPDLVDVLHDDLGLVHGAAAVEEDGHAMVHRVGAQEERALAAKALLHVLVRQRLEVEHHAHPDDERARPHAQQLQLAVSRHWQVLLMCGATNGESRRRVWR</sequence>
<reference evidence="2" key="3">
    <citation type="submission" date="2022-06" db="UniProtKB">
        <authorList>
            <consortium name="EnsemblPlants"/>
        </authorList>
    </citation>
    <scope>IDENTIFICATION</scope>
</reference>
<keyword evidence="3" id="KW-1185">Reference proteome</keyword>
<name>A0A8R7JYV0_TRIUA</name>
<dbReference type="Proteomes" id="UP000015106">
    <property type="component" value="Chromosome 1"/>
</dbReference>
<feature type="compositionally biased region" description="Basic and acidic residues" evidence="1">
    <location>
        <begin position="14"/>
        <end position="24"/>
    </location>
</feature>
<proteinExistence type="predicted"/>